<evidence type="ECO:0000256" key="1">
    <source>
        <dbReference type="ARBA" id="ARBA00004141"/>
    </source>
</evidence>
<feature type="transmembrane region" description="Helical" evidence="6">
    <location>
        <begin position="55"/>
        <end position="76"/>
    </location>
</feature>
<keyword evidence="5 6" id="KW-0472">Membrane</keyword>
<reference evidence="7" key="1">
    <citation type="submission" date="2021-01" db="EMBL/GenBank/DDBJ databases">
        <authorList>
            <person name="Corre E."/>
            <person name="Pelletier E."/>
            <person name="Niang G."/>
            <person name="Scheremetjew M."/>
            <person name="Finn R."/>
            <person name="Kale V."/>
            <person name="Holt S."/>
            <person name="Cochrane G."/>
            <person name="Meng A."/>
            <person name="Brown T."/>
            <person name="Cohen L."/>
        </authorList>
    </citation>
    <scope>NUCLEOTIDE SEQUENCE</scope>
    <source>
        <strain evidence="7">GSO104</strain>
    </source>
</reference>
<name>A0A7S4VLR2_9STRA</name>
<accession>A0A7S4VLR2</accession>
<evidence type="ECO:0000256" key="3">
    <source>
        <dbReference type="ARBA" id="ARBA00022692"/>
    </source>
</evidence>
<dbReference type="Pfam" id="PF03092">
    <property type="entry name" value="BT1"/>
    <property type="match status" value="1"/>
</dbReference>
<keyword evidence="2" id="KW-0813">Transport</keyword>
<dbReference type="EMBL" id="HBNS01008041">
    <property type="protein sequence ID" value="CAE4591119.1"/>
    <property type="molecule type" value="Transcribed_RNA"/>
</dbReference>
<dbReference type="InterPro" id="IPR039309">
    <property type="entry name" value="BT1"/>
</dbReference>
<protein>
    <submittedName>
        <fullName evidence="7">Uncharacterized protein</fullName>
    </submittedName>
</protein>
<proteinExistence type="predicted"/>
<comment type="subcellular location">
    <subcellularLocation>
        <location evidence="1">Membrane</location>
        <topology evidence="1">Multi-pass membrane protein</topology>
    </subcellularLocation>
</comment>
<evidence type="ECO:0000256" key="5">
    <source>
        <dbReference type="ARBA" id="ARBA00023136"/>
    </source>
</evidence>
<keyword evidence="4 6" id="KW-1133">Transmembrane helix</keyword>
<feature type="transmembrane region" description="Helical" evidence="6">
    <location>
        <begin position="25"/>
        <end position="43"/>
    </location>
</feature>
<keyword evidence="3 6" id="KW-0812">Transmembrane</keyword>
<dbReference type="GO" id="GO:0016020">
    <property type="term" value="C:membrane"/>
    <property type="evidence" value="ECO:0007669"/>
    <property type="project" value="UniProtKB-SubCell"/>
</dbReference>
<feature type="transmembrane region" description="Helical" evidence="6">
    <location>
        <begin position="96"/>
        <end position="121"/>
    </location>
</feature>
<dbReference type="AlphaFoldDB" id="A0A7S4VLR2"/>
<evidence type="ECO:0000256" key="4">
    <source>
        <dbReference type="ARBA" id="ARBA00022989"/>
    </source>
</evidence>
<gene>
    <name evidence="7" type="ORF">DBRI00130_LOCUS6510</name>
</gene>
<evidence type="ECO:0000313" key="7">
    <source>
        <dbReference type="EMBL" id="CAE4591119.1"/>
    </source>
</evidence>
<organism evidence="7">
    <name type="scientific">Ditylum brightwellii</name>
    <dbReference type="NCBI Taxonomy" id="49249"/>
    <lineage>
        <taxon>Eukaryota</taxon>
        <taxon>Sar</taxon>
        <taxon>Stramenopiles</taxon>
        <taxon>Ochrophyta</taxon>
        <taxon>Bacillariophyta</taxon>
        <taxon>Mediophyceae</taxon>
        <taxon>Lithodesmiophycidae</taxon>
        <taxon>Lithodesmiales</taxon>
        <taxon>Lithodesmiaceae</taxon>
        <taxon>Ditylum</taxon>
    </lineage>
</organism>
<sequence>MMVHLCPAGSEGASYAMFNTVNSSAYALSAAMSTVMLGIWNVSKETMISGDVSGMTKLTILTTLIKASGVLFVKLLPRTQDDLESLHADQFSRSKVGGFVFLTTTFLSILYAIVVGVLNIVKPGWAGGSR</sequence>
<evidence type="ECO:0000256" key="2">
    <source>
        <dbReference type="ARBA" id="ARBA00022448"/>
    </source>
</evidence>
<evidence type="ECO:0000256" key="6">
    <source>
        <dbReference type="SAM" id="Phobius"/>
    </source>
</evidence>